<dbReference type="InterPro" id="IPR027417">
    <property type="entry name" value="P-loop_NTPase"/>
</dbReference>
<name>A0A1V0SAR8_9VIRU</name>
<keyword evidence="3" id="KW-1133">Transmembrane helix</keyword>
<keyword evidence="3" id="KW-0472">Membrane</keyword>
<reference evidence="5" key="1">
    <citation type="journal article" date="2017" name="Science">
        <title>Giant viruses with an expanded complement of translation system components.</title>
        <authorList>
            <person name="Schulz F."/>
            <person name="Yutin N."/>
            <person name="Ivanova N.N."/>
            <person name="Ortega D.R."/>
            <person name="Lee T.K."/>
            <person name="Vierheilig J."/>
            <person name="Daims H."/>
            <person name="Horn M."/>
            <person name="Wagner M."/>
            <person name="Jensen G.J."/>
            <person name="Kyrpides N.C."/>
            <person name="Koonin E.V."/>
            <person name="Woyke T."/>
        </authorList>
    </citation>
    <scope>NUCLEOTIDE SEQUENCE</scope>
    <source>
        <strain evidence="5">CTV1</strain>
    </source>
</reference>
<dbReference type="EMBL" id="KY684083">
    <property type="protein sequence ID" value="ARF08799.1"/>
    <property type="molecule type" value="Genomic_DNA"/>
</dbReference>
<protein>
    <submittedName>
        <fullName evidence="5">AAA family ATPase</fullName>
    </submittedName>
</protein>
<dbReference type="InterPro" id="IPR003959">
    <property type="entry name" value="ATPase_AAA_core"/>
</dbReference>
<feature type="transmembrane region" description="Helical" evidence="3">
    <location>
        <begin position="12"/>
        <end position="32"/>
    </location>
</feature>
<sequence length="586" mass="69438">MDNMDNYHYNNMNGGISVALATVLTTWILTFFEINQMMYGPIYSGLDQTIRSISFEDIKNFDISKLLTTKTIIIFLGIIAIYKYYSKIEYHVKNLLFRDKKYITLNIYNERDIRKFTEYFEFFPKFYDVPKEMEYGNPDLLIRAREYQKGGDIENLSFFKKPADFIEVYFKDENFKVNGYFMWMKMPIEIKKKEDVQILNIPYIQLSIDDVEGADINDYFKKIEKKVDELMDNQIELSHVKIIKRDDEIIHNEFTTYSGEMRKLEDLENLYIKSFFHREKDVLWQVIKEIHFNPSSFYKFGQAPRIGLLLHGPPGTGKSTFAYRIAMALNRHIISLDLRTIKNKNEIYKIMRRPEIDDDWVQPNQVVYIFDEFDLTVRELHAKKNKMTDIYNKWVTHVSKTNPQTSTKDAPQEEGKKTKKTKKIKYVEKKKENNTDDEDNVDINVDINESEKETDSAVSKDYNIESFGYDTEDLTLEDLLEIFQGPVPLDGSIIIATTNKYTEILKLCEALFRPGRLTPIHFDYVDSWLVNEMSKYYYDKEFVIVDEIKKYKISPSLLVQYATESKIVFNQNPYEYFVKKVNDLLK</sequence>
<organism evidence="5">
    <name type="scientific">Catovirus CTV1</name>
    <dbReference type="NCBI Taxonomy" id="1977631"/>
    <lineage>
        <taxon>Viruses</taxon>
        <taxon>Varidnaviria</taxon>
        <taxon>Bamfordvirae</taxon>
        <taxon>Nucleocytoviricota</taxon>
        <taxon>Megaviricetes</taxon>
        <taxon>Imitervirales</taxon>
        <taxon>Mimiviridae</taxon>
        <taxon>Klosneuvirinae</taxon>
        <taxon>Catovirus</taxon>
    </lineage>
</organism>
<proteinExistence type="inferred from homology"/>
<gene>
    <name evidence="5" type="ORF">Catovirus_1_849</name>
</gene>
<evidence type="ECO:0000256" key="2">
    <source>
        <dbReference type="SAM" id="MobiDB-lite"/>
    </source>
</evidence>
<dbReference type="InterPro" id="IPR003593">
    <property type="entry name" value="AAA+_ATPase"/>
</dbReference>
<feature type="region of interest" description="Disordered" evidence="2">
    <location>
        <begin position="401"/>
        <end position="422"/>
    </location>
</feature>
<dbReference type="InterPro" id="IPR050747">
    <property type="entry name" value="Mitochondrial_chaperone_BCS1"/>
</dbReference>
<dbReference type="PANTHER" id="PTHR23070">
    <property type="entry name" value="BCS1 AAA-TYPE ATPASE"/>
    <property type="match status" value="1"/>
</dbReference>
<evidence type="ECO:0000256" key="3">
    <source>
        <dbReference type="SAM" id="Phobius"/>
    </source>
</evidence>
<accession>A0A1V0SAR8</accession>
<dbReference type="SUPFAM" id="SSF52540">
    <property type="entry name" value="P-loop containing nucleoside triphosphate hydrolases"/>
    <property type="match status" value="1"/>
</dbReference>
<evidence type="ECO:0000256" key="1">
    <source>
        <dbReference type="ARBA" id="ARBA00007448"/>
    </source>
</evidence>
<evidence type="ECO:0000259" key="4">
    <source>
        <dbReference type="SMART" id="SM00382"/>
    </source>
</evidence>
<feature type="domain" description="AAA+ ATPase" evidence="4">
    <location>
        <begin position="304"/>
        <end position="526"/>
    </location>
</feature>
<dbReference type="Pfam" id="PF00004">
    <property type="entry name" value="AAA"/>
    <property type="match status" value="1"/>
</dbReference>
<dbReference type="Gene3D" id="3.40.50.300">
    <property type="entry name" value="P-loop containing nucleotide triphosphate hydrolases"/>
    <property type="match status" value="1"/>
</dbReference>
<dbReference type="GO" id="GO:0005524">
    <property type="term" value="F:ATP binding"/>
    <property type="evidence" value="ECO:0007669"/>
    <property type="project" value="InterPro"/>
</dbReference>
<evidence type="ECO:0000313" key="5">
    <source>
        <dbReference type="EMBL" id="ARF08799.1"/>
    </source>
</evidence>
<dbReference type="GO" id="GO:0016887">
    <property type="term" value="F:ATP hydrolysis activity"/>
    <property type="evidence" value="ECO:0007669"/>
    <property type="project" value="InterPro"/>
</dbReference>
<comment type="similarity">
    <text evidence="1">Belongs to the AAA ATPase family. BCS1 subfamily.</text>
</comment>
<dbReference type="SMART" id="SM00382">
    <property type="entry name" value="AAA"/>
    <property type="match status" value="1"/>
</dbReference>
<keyword evidence="3" id="KW-0812">Transmembrane</keyword>